<evidence type="ECO:0000313" key="2">
    <source>
        <dbReference type="Proteomes" id="UP001417504"/>
    </source>
</evidence>
<dbReference type="AlphaFoldDB" id="A0AAP0EVG9"/>
<reference evidence="1 2" key="1">
    <citation type="submission" date="2024-01" db="EMBL/GenBank/DDBJ databases">
        <title>Genome assemblies of Stephania.</title>
        <authorList>
            <person name="Yang L."/>
        </authorList>
    </citation>
    <scope>NUCLEOTIDE SEQUENCE [LARGE SCALE GENOMIC DNA]</scope>
    <source>
        <strain evidence="1">QJT</strain>
        <tissue evidence="1">Leaf</tissue>
    </source>
</reference>
<name>A0AAP0EVG9_9MAGN</name>
<organism evidence="1 2">
    <name type="scientific">Stephania japonica</name>
    <dbReference type="NCBI Taxonomy" id="461633"/>
    <lineage>
        <taxon>Eukaryota</taxon>
        <taxon>Viridiplantae</taxon>
        <taxon>Streptophyta</taxon>
        <taxon>Embryophyta</taxon>
        <taxon>Tracheophyta</taxon>
        <taxon>Spermatophyta</taxon>
        <taxon>Magnoliopsida</taxon>
        <taxon>Ranunculales</taxon>
        <taxon>Menispermaceae</taxon>
        <taxon>Menispermoideae</taxon>
        <taxon>Cissampelideae</taxon>
        <taxon>Stephania</taxon>
    </lineage>
</organism>
<dbReference type="Proteomes" id="UP001417504">
    <property type="component" value="Unassembled WGS sequence"/>
</dbReference>
<gene>
    <name evidence="1" type="ORF">Sjap_023074</name>
</gene>
<evidence type="ECO:0000313" key="1">
    <source>
        <dbReference type="EMBL" id="KAK9097577.1"/>
    </source>
</evidence>
<comment type="caution">
    <text evidence="1">The sequence shown here is derived from an EMBL/GenBank/DDBJ whole genome shotgun (WGS) entry which is preliminary data.</text>
</comment>
<accession>A0AAP0EVG9</accession>
<sequence>MNINIWREDFMYTTYNKSYEKKKKKPAIKVGKRLYWASVAINNELSFNP</sequence>
<dbReference type="EMBL" id="JBBNAE010000009">
    <property type="protein sequence ID" value="KAK9097577.1"/>
    <property type="molecule type" value="Genomic_DNA"/>
</dbReference>
<protein>
    <submittedName>
        <fullName evidence="1">Uncharacterized protein</fullName>
    </submittedName>
</protein>
<proteinExistence type="predicted"/>
<keyword evidence="2" id="KW-1185">Reference proteome</keyword>